<feature type="signal peptide" evidence="1">
    <location>
        <begin position="1"/>
        <end position="23"/>
    </location>
</feature>
<reference evidence="2 3" key="2">
    <citation type="submission" date="2018-03" db="EMBL/GenBank/DDBJ databases">
        <authorList>
            <person name="Keele B.F."/>
        </authorList>
    </citation>
    <scope>NUCLEOTIDE SEQUENCE [LARGE SCALE GENOMIC DNA]</scope>
    <source>
        <strain evidence="2 3">CCALA 016</strain>
    </source>
</reference>
<sequence>MKNFLTRLSLTAVLLGMVAPAYSASISFKPTGSQIDSDPINDLVVQVGQQFTFTLGIDTTGLANTLQSFTYVVTRDNTEILLDSAALTPAADALFDRTVISDIVTPPFTVGTIELGGGLGLVPNSQLDFGTATYTVQPGLVNDGVFDYKVELISAFDDQGNDITSLFEPASQELEVQSPEPSSILSLLALGALGAGSIFKKKQS</sequence>
<dbReference type="EMBL" id="PXOH01000011">
    <property type="protein sequence ID" value="PSF37092.1"/>
    <property type="molecule type" value="Genomic_DNA"/>
</dbReference>
<dbReference type="AlphaFoldDB" id="A0A2T1LXI0"/>
<accession>A0A2T1LXI0</accession>
<dbReference type="Proteomes" id="UP000239001">
    <property type="component" value="Unassembled WGS sequence"/>
</dbReference>
<feature type="chain" id="PRO_5015752946" description="PEP-CTERM sorting domain-containing protein" evidence="1">
    <location>
        <begin position="24"/>
        <end position="204"/>
    </location>
</feature>
<name>A0A2T1LXI0_9CHRO</name>
<evidence type="ECO:0000313" key="2">
    <source>
        <dbReference type="EMBL" id="PSF37092.1"/>
    </source>
</evidence>
<organism evidence="2 3">
    <name type="scientific">Aphanothece hegewaldii CCALA 016</name>
    <dbReference type="NCBI Taxonomy" id="2107694"/>
    <lineage>
        <taxon>Bacteria</taxon>
        <taxon>Bacillati</taxon>
        <taxon>Cyanobacteriota</taxon>
        <taxon>Cyanophyceae</taxon>
        <taxon>Oscillatoriophycideae</taxon>
        <taxon>Chroococcales</taxon>
        <taxon>Aphanothecaceae</taxon>
        <taxon>Aphanothece</taxon>
    </lineage>
</organism>
<keyword evidence="3" id="KW-1185">Reference proteome</keyword>
<evidence type="ECO:0000256" key="1">
    <source>
        <dbReference type="SAM" id="SignalP"/>
    </source>
</evidence>
<proteinExistence type="predicted"/>
<keyword evidence="1" id="KW-0732">Signal</keyword>
<protein>
    <recommendedName>
        <fullName evidence="4">PEP-CTERM sorting domain-containing protein</fullName>
    </recommendedName>
</protein>
<evidence type="ECO:0008006" key="4">
    <source>
        <dbReference type="Google" id="ProtNLM"/>
    </source>
</evidence>
<reference evidence="2 3" key="1">
    <citation type="submission" date="2018-03" db="EMBL/GenBank/DDBJ databases">
        <title>The ancient ancestry and fast evolution of plastids.</title>
        <authorList>
            <person name="Moore K.R."/>
            <person name="Magnabosco C."/>
            <person name="Momper L."/>
            <person name="Gold D.A."/>
            <person name="Bosak T."/>
            <person name="Fournier G.P."/>
        </authorList>
    </citation>
    <scope>NUCLEOTIDE SEQUENCE [LARGE SCALE GENOMIC DNA]</scope>
    <source>
        <strain evidence="2 3">CCALA 016</strain>
    </source>
</reference>
<comment type="caution">
    <text evidence="2">The sequence shown here is derived from an EMBL/GenBank/DDBJ whole genome shotgun (WGS) entry which is preliminary data.</text>
</comment>
<evidence type="ECO:0000313" key="3">
    <source>
        <dbReference type="Proteomes" id="UP000239001"/>
    </source>
</evidence>
<dbReference type="InterPro" id="IPR013424">
    <property type="entry name" value="Ice-binding_C"/>
</dbReference>
<dbReference type="OrthoDB" id="424903at2"/>
<dbReference type="NCBIfam" id="TIGR02595">
    <property type="entry name" value="PEP_CTERM"/>
    <property type="match status" value="1"/>
</dbReference>
<gene>
    <name evidence="2" type="ORF">C7H19_11675</name>
</gene>
<dbReference type="RefSeq" id="WP_106457057.1">
    <property type="nucleotide sequence ID" value="NZ_PXOH01000011.1"/>
</dbReference>